<evidence type="ECO:0000313" key="9">
    <source>
        <dbReference type="Proteomes" id="UP000001038"/>
    </source>
</evidence>
<dbReference type="InterPro" id="IPR004827">
    <property type="entry name" value="bZIP"/>
</dbReference>
<dbReference type="SUPFAM" id="SSF57959">
    <property type="entry name" value="Leucine zipper domain"/>
    <property type="match status" value="1"/>
</dbReference>
<dbReference type="Pfam" id="PF07716">
    <property type="entry name" value="bZIP_2"/>
    <property type="match status" value="1"/>
</dbReference>
<reference evidence="8" key="3">
    <citation type="submission" date="2025-09" db="UniProtKB">
        <authorList>
            <consortium name="Ensembl"/>
        </authorList>
    </citation>
    <scope>IDENTIFICATION</scope>
    <source>
        <strain evidence="8">Hd-rR</strain>
    </source>
</reference>
<dbReference type="InParanoid" id="A0A3B3HG98"/>
<protein>
    <recommendedName>
        <fullName evidence="7">BZIP domain-containing protein</fullName>
    </recommendedName>
</protein>
<dbReference type="CDD" id="cd14694">
    <property type="entry name" value="bZIP_NFIL3"/>
    <property type="match status" value="1"/>
</dbReference>
<dbReference type="Ensembl" id="ENSORLT00000031831.1">
    <property type="protein sequence ID" value="ENSORLP00000030762.1"/>
    <property type="gene ID" value="ENSORLG00000030341.1"/>
</dbReference>
<reference evidence="8 9" key="1">
    <citation type="journal article" date="2007" name="Nature">
        <title>The medaka draft genome and insights into vertebrate genome evolution.</title>
        <authorList>
            <person name="Kasahara M."/>
            <person name="Naruse K."/>
            <person name="Sasaki S."/>
            <person name="Nakatani Y."/>
            <person name="Qu W."/>
            <person name="Ahsan B."/>
            <person name="Yamada T."/>
            <person name="Nagayasu Y."/>
            <person name="Doi K."/>
            <person name="Kasai Y."/>
            <person name="Jindo T."/>
            <person name="Kobayashi D."/>
            <person name="Shimada A."/>
            <person name="Toyoda A."/>
            <person name="Kuroki Y."/>
            <person name="Fujiyama A."/>
            <person name="Sasaki T."/>
            <person name="Shimizu A."/>
            <person name="Asakawa S."/>
            <person name="Shimizu N."/>
            <person name="Hashimoto S."/>
            <person name="Yang J."/>
            <person name="Lee Y."/>
            <person name="Matsushima K."/>
            <person name="Sugano S."/>
            <person name="Sakaizumi M."/>
            <person name="Narita T."/>
            <person name="Ohishi K."/>
            <person name="Haga S."/>
            <person name="Ohta F."/>
            <person name="Nomoto H."/>
            <person name="Nogata K."/>
            <person name="Morishita T."/>
            <person name="Endo T."/>
            <person name="Shin-I T."/>
            <person name="Takeda H."/>
            <person name="Morishita S."/>
            <person name="Kohara Y."/>
        </authorList>
    </citation>
    <scope>NUCLEOTIDE SEQUENCE [LARGE SCALE GENOMIC DNA]</scope>
    <source>
        <strain evidence="8 9">Hd-rR</strain>
    </source>
</reference>
<organism evidence="8 9">
    <name type="scientific">Oryzias latipes</name>
    <name type="common">Japanese rice fish</name>
    <name type="synonym">Japanese killifish</name>
    <dbReference type="NCBI Taxonomy" id="8090"/>
    <lineage>
        <taxon>Eukaryota</taxon>
        <taxon>Metazoa</taxon>
        <taxon>Chordata</taxon>
        <taxon>Craniata</taxon>
        <taxon>Vertebrata</taxon>
        <taxon>Euteleostomi</taxon>
        <taxon>Actinopterygii</taxon>
        <taxon>Neopterygii</taxon>
        <taxon>Teleostei</taxon>
        <taxon>Neoteleostei</taxon>
        <taxon>Acanthomorphata</taxon>
        <taxon>Ovalentaria</taxon>
        <taxon>Atherinomorphae</taxon>
        <taxon>Beloniformes</taxon>
        <taxon>Adrianichthyidae</taxon>
        <taxon>Oryziinae</taxon>
        <taxon>Oryzias</taxon>
    </lineage>
</organism>
<dbReference type="GeneTree" id="ENSGT00940000164108"/>
<dbReference type="Proteomes" id="UP000001038">
    <property type="component" value="Chromosome 4"/>
</dbReference>
<keyword evidence="9" id="KW-1185">Reference proteome</keyword>
<dbReference type="InterPro" id="IPR047106">
    <property type="entry name" value="NFIL3-like_bZIP"/>
</dbReference>
<dbReference type="Gene3D" id="1.20.5.170">
    <property type="match status" value="1"/>
</dbReference>
<keyword evidence="2" id="KW-0805">Transcription regulation</keyword>
<dbReference type="AlphaFoldDB" id="A0A3B3HG98"/>
<evidence type="ECO:0000256" key="4">
    <source>
        <dbReference type="ARBA" id="ARBA00023163"/>
    </source>
</evidence>
<evidence type="ECO:0000259" key="7">
    <source>
        <dbReference type="PROSITE" id="PS00036"/>
    </source>
</evidence>
<comment type="similarity">
    <text evidence="1">Belongs to the bZIP family. NFIL3 subfamily.</text>
</comment>
<evidence type="ECO:0000256" key="6">
    <source>
        <dbReference type="SAM" id="MobiDB-lite"/>
    </source>
</evidence>
<dbReference type="SMART" id="SM00338">
    <property type="entry name" value="BRLZ"/>
    <property type="match status" value="1"/>
</dbReference>
<evidence type="ECO:0000256" key="5">
    <source>
        <dbReference type="ARBA" id="ARBA00023242"/>
    </source>
</evidence>
<dbReference type="InterPro" id="IPR046347">
    <property type="entry name" value="bZIP_sf"/>
</dbReference>
<dbReference type="PANTHER" id="PTHR15284:SF6">
    <property type="entry name" value="HYPOTHETICAL LOC799271-RELATED"/>
    <property type="match status" value="1"/>
</dbReference>
<dbReference type="FunFam" id="1.20.5.170:FF:000025">
    <property type="entry name" value="nuclear factor interleukin-3-regulated protein-like"/>
    <property type="match status" value="1"/>
</dbReference>
<accession>A0A3B3HG98</accession>
<keyword evidence="3" id="KW-0238">DNA-binding</keyword>
<sequence length="124" mass="14177">MSKTPDGAPLLPTALPHQMTLDPARLRACSSQLGSARRRKREMIPADQKDATYWAKRNKNNEAAKRSREKRRFQDLLMGGQLLALTEENAQLRAQLLSLHTAIHVFICYWQQHGTEFLFGIHPN</sequence>
<feature type="region of interest" description="Disordered" evidence="6">
    <location>
        <begin position="35"/>
        <end position="70"/>
    </location>
</feature>
<feature type="domain" description="BZIP" evidence="7">
    <location>
        <begin position="56"/>
        <end position="70"/>
    </location>
</feature>
<reference evidence="8" key="2">
    <citation type="submission" date="2025-08" db="UniProtKB">
        <authorList>
            <consortium name="Ensembl"/>
        </authorList>
    </citation>
    <scope>IDENTIFICATION</scope>
    <source>
        <strain evidence="8">Hd-rR</strain>
    </source>
</reference>
<name>A0A3B3HG98_ORYLA</name>
<dbReference type="PANTHER" id="PTHR15284">
    <property type="entry name" value="NUCLEAR FACTOR INTERLEUKIN-3-REGULATED PROTEIN"/>
    <property type="match status" value="1"/>
</dbReference>
<keyword evidence="5" id="KW-0539">Nucleus</keyword>
<evidence type="ECO:0000313" key="8">
    <source>
        <dbReference type="Ensembl" id="ENSORLP00000030762.1"/>
    </source>
</evidence>
<dbReference type="InterPro" id="IPR047229">
    <property type="entry name" value="NFIL3-like"/>
</dbReference>
<evidence type="ECO:0000256" key="1">
    <source>
        <dbReference type="ARBA" id="ARBA00006079"/>
    </source>
</evidence>
<evidence type="ECO:0000256" key="3">
    <source>
        <dbReference type="ARBA" id="ARBA00023125"/>
    </source>
</evidence>
<proteinExistence type="inferred from homology"/>
<dbReference type="PROSITE" id="PS00036">
    <property type="entry name" value="BZIP_BASIC"/>
    <property type="match status" value="1"/>
</dbReference>
<dbReference type="GO" id="GO:0003677">
    <property type="term" value="F:DNA binding"/>
    <property type="evidence" value="ECO:0007669"/>
    <property type="project" value="UniProtKB-KW"/>
</dbReference>
<keyword evidence="4" id="KW-0804">Transcription</keyword>
<evidence type="ECO:0000256" key="2">
    <source>
        <dbReference type="ARBA" id="ARBA00023015"/>
    </source>
</evidence>
<dbReference type="GO" id="GO:0003700">
    <property type="term" value="F:DNA-binding transcription factor activity"/>
    <property type="evidence" value="ECO:0007669"/>
    <property type="project" value="InterPro"/>
</dbReference>
<dbReference type="Bgee" id="ENSORLG00000030341">
    <property type="expression patterns" value="Expressed in mesonephros and 10 other cell types or tissues"/>
</dbReference>
<dbReference type="STRING" id="8090.ENSORLP00000030762"/>